<proteinExistence type="predicted"/>
<dbReference type="PATRIC" id="fig|662476.7.peg.3193"/>
<evidence type="ECO:0000313" key="5">
    <source>
        <dbReference type="Proteomes" id="UP000682967"/>
    </source>
</evidence>
<reference evidence="3" key="2">
    <citation type="submission" date="2021-04" db="EMBL/GenBank/DDBJ databases">
        <title>Complete Genome sequence and Methylome Analysis of the Haloarchaeon Haloarcula sinaiiensis.</title>
        <authorList>
            <person name="Fomenkov A."/>
            <person name="DasSarma P."/>
            <person name="DasSarma S."/>
            <person name="Roberts R.J."/>
        </authorList>
    </citation>
    <scope>NUCLEOTIDE SEQUENCE</scope>
    <source>
        <strain evidence="3">ATCC 33800</strain>
        <plasmid evidence="3">pHsi117</plasmid>
    </source>
</reference>
<keyword evidence="4" id="KW-1185">Reference proteome</keyword>
<dbReference type="AlphaFoldDB" id="M0JQ46"/>
<dbReference type="EMBL" id="AOLR01000028">
    <property type="protein sequence ID" value="EMA11262.1"/>
    <property type="molecule type" value="Genomic_DNA"/>
</dbReference>
<dbReference type="Proteomes" id="UP000682967">
    <property type="component" value="Plasmid pHsi117"/>
</dbReference>
<evidence type="ECO:0000313" key="4">
    <source>
        <dbReference type="Proteomes" id="UP000011659"/>
    </source>
</evidence>
<keyword evidence="3" id="KW-0614">Plasmid</keyword>
<dbReference type="Proteomes" id="UP000011659">
    <property type="component" value="Unassembled WGS sequence"/>
</dbReference>
<geneLocation type="plasmid" evidence="3 5">
    <name>pHsi117</name>
</geneLocation>
<evidence type="ECO:0000313" key="2">
    <source>
        <dbReference type="EMBL" id="EMA11262.1"/>
    </source>
</evidence>
<reference evidence="2 4" key="1">
    <citation type="journal article" date="2014" name="PLoS Genet.">
        <title>Phylogenetically driven sequencing of extremely halophilic archaea reveals strategies for static and dynamic osmo-response.</title>
        <authorList>
            <person name="Becker E.A."/>
            <person name="Seitzer P.M."/>
            <person name="Tritt A."/>
            <person name="Larsen D."/>
            <person name="Krusor M."/>
            <person name="Yao A.I."/>
            <person name="Wu D."/>
            <person name="Madern D."/>
            <person name="Eisen J.A."/>
            <person name="Darling A.E."/>
            <person name="Facciotti M.T."/>
        </authorList>
    </citation>
    <scope>NUCLEOTIDE SEQUENCE [LARGE SCALE GENOMIC DNA]</scope>
    <source>
        <strain evidence="2 4">ATCC 33800</strain>
    </source>
</reference>
<evidence type="ECO:0000313" key="3">
    <source>
        <dbReference type="EMBL" id="QUJ73826.1"/>
    </source>
</evidence>
<dbReference type="RefSeq" id="WP_004965190.1">
    <property type="nucleotide sequence ID" value="NZ_AOLR01000028.1"/>
</dbReference>
<dbReference type="Pfam" id="PF25942">
    <property type="entry name" value="Ig_halo"/>
    <property type="match status" value="1"/>
</dbReference>
<organism evidence="2 4">
    <name type="scientific">Haloarcula marismortui ATCC 33800</name>
    <dbReference type="NCBI Taxonomy" id="662476"/>
    <lineage>
        <taxon>Archaea</taxon>
        <taxon>Methanobacteriati</taxon>
        <taxon>Methanobacteriota</taxon>
        <taxon>Stenosarchaea group</taxon>
        <taxon>Halobacteria</taxon>
        <taxon>Halobacteriales</taxon>
        <taxon>Haloarculaceae</taxon>
        <taxon>Haloarcula</taxon>
    </lineage>
</organism>
<accession>M0JQ46</accession>
<evidence type="ECO:0000259" key="1">
    <source>
        <dbReference type="Pfam" id="PF25942"/>
    </source>
</evidence>
<gene>
    <name evidence="2" type="ORF">C436_15960</name>
    <name evidence="3" type="ORF">KDQ40_16040</name>
</gene>
<dbReference type="KEGG" id="hsin:KDQ40_16040"/>
<sequence>MAPEFRQRTAPSDDESSVCTDRPLISCETVAIRNYDGTDTREVTIRLCDADDEVVVSRAKTIPPQGVVLISEPVERGVYCVEVHAGGACHASTECLLGRGPTEIALVELGNGIASVVEGFL</sequence>
<name>M0JQ46_9EURY</name>
<dbReference type="GeneID" id="64824498"/>
<dbReference type="EMBL" id="CP073367">
    <property type="protein sequence ID" value="QUJ73826.1"/>
    <property type="molecule type" value="Genomic_DNA"/>
</dbReference>
<feature type="domain" description="Ig-like" evidence="1">
    <location>
        <begin position="40"/>
        <end position="118"/>
    </location>
</feature>
<dbReference type="InterPro" id="IPR058929">
    <property type="entry name" value="Ig_halo"/>
</dbReference>
<protein>
    <recommendedName>
        <fullName evidence="1">Ig-like domain-containing protein</fullName>
    </recommendedName>
</protein>